<dbReference type="GeneID" id="110595496"/>
<feature type="compositionally biased region" description="Polar residues" evidence="1">
    <location>
        <begin position="204"/>
        <end position="216"/>
    </location>
</feature>
<dbReference type="AlphaFoldDB" id="A0A3Q0DSJ8"/>
<dbReference type="OrthoDB" id="202825at2759"/>
<evidence type="ECO:0000256" key="1">
    <source>
        <dbReference type="SAM" id="MobiDB-lite"/>
    </source>
</evidence>
<keyword evidence="2" id="KW-1185">Reference proteome</keyword>
<protein>
    <submittedName>
        <fullName evidence="3">Tubulin polyglutamylase TTLL7-like</fullName>
    </submittedName>
</protein>
<name>A0A3Q0DSJ8_CARSF</name>
<feature type="region of interest" description="Disordered" evidence="1">
    <location>
        <begin position="68"/>
        <end position="136"/>
    </location>
</feature>
<reference evidence="3" key="1">
    <citation type="submission" date="2025-08" db="UniProtKB">
        <authorList>
            <consortium name="RefSeq"/>
        </authorList>
    </citation>
    <scope>IDENTIFICATION</scope>
</reference>
<evidence type="ECO:0000313" key="3">
    <source>
        <dbReference type="RefSeq" id="XP_021567239.1"/>
    </source>
</evidence>
<evidence type="ECO:0000313" key="2">
    <source>
        <dbReference type="Proteomes" id="UP000189704"/>
    </source>
</evidence>
<gene>
    <name evidence="3" type="primary">LOC110595496</name>
</gene>
<organism evidence="2 3">
    <name type="scientific">Carlito syrichta</name>
    <name type="common">Philippine tarsier</name>
    <name type="synonym">Tarsius syrichta</name>
    <dbReference type="NCBI Taxonomy" id="1868482"/>
    <lineage>
        <taxon>Eukaryota</taxon>
        <taxon>Metazoa</taxon>
        <taxon>Chordata</taxon>
        <taxon>Craniata</taxon>
        <taxon>Vertebrata</taxon>
        <taxon>Euteleostomi</taxon>
        <taxon>Mammalia</taxon>
        <taxon>Eutheria</taxon>
        <taxon>Euarchontoglires</taxon>
        <taxon>Primates</taxon>
        <taxon>Haplorrhini</taxon>
        <taxon>Tarsiiformes</taxon>
        <taxon>Tarsiidae</taxon>
        <taxon>Carlito</taxon>
    </lineage>
</organism>
<feature type="region of interest" description="Disordered" evidence="1">
    <location>
        <begin position="201"/>
        <end position="226"/>
    </location>
</feature>
<sequence length="466" mass="53893">MGNYRRIYPPEDKTLLEKYENLLAVAFQTFLSGRAASFQRELNNPLKRMKEEDILDLLEQCEIDDEKLMGKTAKPRGPKPLCSMPESTEIMKRQKYPSSDSSYDSSSSTSESDENEKEEYQNKKREKRVPYNLKNSGHYKLIQQPSCIRRSVSCPRSISAQSPSSGDTRPFSAQQVISVSRPASASRSHSLNRTSSYLRHLSHSSDASSTNSQVSESLRHLKTKEQEDDLTSQTLFVLKDMKIRFPGKTDAESELLIEDIIDNWKYHKTKVASYWLIKLDSVKQRKVLDIVKTSIRTVLPRIWKVPDVEEVNLYRIFNRVFNRLLWSHGQGLWNCFCDSGSSWESIFSKSPEVVTPLQLQCCQRLVELCKQCLLVVYKYATDTRGSLSGLGPDWGHSRNLSLFWRDQGSPDLTARRVQKVFTTRKYPILHENTNLQPEIQFTWNDSLQCFVYIQMRPFVKQKGRFP</sequence>
<feature type="compositionally biased region" description="Low complexity" evidence="1">
    <location>
        <begin position="98"/>
        <end position="110"/>
    </location>
</feature>
<proteinExistence type="predicted"/>
<dbReference type="KEGG" id="csyr:110595496"/>
<accession>A0A3Q0DSJ8</accession>
<dbReference type="Proteomes" id="UP000189704">
    <property type="component" value="Unplaced"/>
</dbReference>
<dbReference type="RefSeq" id="XP_021567239.1">
    <property type="nucleotide sequence ID" value="XM_021711564.1"/>
</dbReference>